<organism evidence="1 2">
    <name type="scientific">Araneus ventricosus</name>
    <name type="common">Orbweaver spider</name>
    <name type="synonym">Epeira ventricosa</name>
    <dbReference type="NCBI Taxonomy" id="182803"/>
    <lineage>
        <taxon>Eukaryota</taxon>
        <taxon>Metazoa</taxon>
        <taxon>Ecdysozoa</taxon>
        <taxon>Arthropoda</taxon>
        <taxon>Chelicerata</taxon>
        <taxon>Arachnida</taxon>
        <taxon>Araneae</taxon>
        <taxon>Araneomorphae</taxon>
        <taxon>Entelegynae</taxon>
        <taxon>Araneoidea</taxon>
        <taxon>Araneidae</taxon>
        <taxon>Araneus</taxon>
    </lineage>
</organism>
<dbReference type="EMBL" id="BGPR01000197">
    <property type="protein sequence ID" value="GBM04007.1"/>
    <property type="molecule type" value="Genomic_DNA"/>
</dbReference>
<evidence type="ECO:0000313" key="2">
    <source>
        <dbReference type="Proteomes" id="UP000499080"/>
    </source>
</evidence>
<comment type="caution">
    <text evidence="1">The sequence shown here is derived from an EMBL/GenBank/DDBJ whole genome shotgun (WGS) entry which is preliminary data.</text>
</comment>
<proteinExistence type="predicted"/>
<accession>A0A4Y2CJS1</accession>
<protein>
    <submittedName>
        <fullName evidence="1">Uncharacterized protein</fullName>
    </submittedName>
</protein>
<reference evidence="1 2" key="1">
    <citation type="journal article" date="2019" name="Sci. Rep.">
        <title>Orb-weaving spider Araneus ventricosus genome elucidates the spidroin gene catalogue.</title>
        <authorList>
            <person name="Kono N."/>
            <person name="Nakamura H."/>
            <person name="Ohtoshi R."/>
            <person name="Moran D.A.P."/>
            <person name="Shinohara A."/>
            <person name="Yoshida Y."/>
            <person name="Fujiwara M."/>
            <person name="Mori M."/>
            <person name="Tomita M."/>
            <person name="Arakawa K."/>
        </authorList>
    </citation>
    <scope>NUCLEOTIDE SEQUENCE [LARGE SCALE GENOMIC DNA]</scope>
</reference>
<dbReference type="AlphaFoldDB" id="A0A4Y2CJS1"/>
<evidence type="ECO:0000313" key="1">
    <source>
        <dbReference type="EMBL" id="GBM04007.1"/>
    </source>
</evidence>
<keyword evidence="2" id="KW-1185">Reference proteome</keyword>
<gene>
    <name evidence="1" type="ORF">AVEN_99200_1</name>
</gene>
<name>A0A4Y2CJS1_ARAVE</name>
<dbReference type="Proteomes" id="UP000499080">
    <property type="component" value="Unassembled WGS sequence"/>
</dbReference>
<sequence>MNEMKKVLSFWKALLTSIIQNLIDLSKELLDAVIWLLEAFPQVKYQFPLKVHLKCHLSAYNVSQSDFYLRCSKVTLSYRRCHSPTLAGVLDSFSHVLDDHVLLII</sequence>